<feature type="transmembrane region" description="Helical" evidence="11">
    <location>
        <begin position="747"/>
        <end position="765"/>
    </location>
</feature>
<keyword evidence="18" id="KW-1185">Reference proteome</keyword>
<dbReference type="PATRIC" id="fig|1107882.3.peg.6561"/>
<dbReference type="Pfam" id="PF00662">
    <property type="entry name" value="Proton_antipo_N"/>
    <property type="match status" value="1"/>
</dbReference>
<feature type="transmembrane region" description="Helical" evidence="11">
    <location>
        <begin position="109"/>
        <end position="125"/>
    </location>
</feature>
<comment type="subcellular location">
    <subcellularLocation>
        <location evidence="1">Cell membrane</location>
        <topology evidence="1">Multi-pass membrane protein</topology>
    </subcellularLocation>
    <subcellularLocation>
        <location evidence="9">Membrane</location>
        <topology evidence="9">Multi-pass membrane protein</topology>
    </subcellularLocation>
</comment>
<evidence type="ECO:0000256" key="3">
    <source>
        <dbReference type="ARBA" id="ARBA00022449"/>
    </source>
</evidence>
<evidence type="ECO:0000259" key="14">
    <source>
        <dbReference type="Pfam" id="PF04039"/>
    </source>
</evidence>
<feature type="transmembrane region" description="Helical" evidence="11">
    <location>
        <begin position="567"/>
        <end position="586"/>
    </location>
</feature>
<evidence type="ECO:0000259" key="13">
    <source>
        <dbReference type="Pfam" id="PF00662"/>
    </source>
</evidence>
<dbReference type="OrthoDB" id="9811798at2"/>
<feature type="transmembrane region" description="Helical" evidence="11">
    <location>
        <begin position="853"/>
        <end position="871"/>
    </location>
</feature>
<dbReference type="NCBIfam" id="NF009288">
    <property type="entry name" value="PRK12648.1"/>
    <property type="match status" value="1"/>
</dbReference>
<feature type="transmembrane region" description="Helical" evidence="11">
    <location>
        <begin position="785"/>
        <end position="808"/>
    </location>
</feature>
<evidence type="ECO:0000313" key="17">
    <source>
        <dbReference type="EMBL" id="EHK52712.1"/>
    </source>
</evidence>
<feature type="transmembrane region" description="Helical" evidence="11">
    <location>
        <begin position="242"/>
        <end position="264"/>
    </location>
</feature>
<evidence type="ECO:0000256" key="6">
    <source>
        <dbReference type="ARBA" id="ARBA00022989"/>
    </source>
</evidence>
<dbReference type="InterPro" id="IPR025383">
    <property type="entry name" value="MrpA_C/MbhD"/>
</dbReference>
<gene>
    <name evidence="17" type="ORF">MAXJ12_33969</name>
</gene>
<keyword evidence="5 9" id="KW-0812">Transmembrane</keyword>
<dbReference type="Pfam" id="PF20501">
    <property type="entry name" value="MbhE"/>
    <property type="match status" value="1"/>
</dbReference>
<keyword evidence="4" id="KW-1003">Cell membrane</keyword>
<keyword evidence="8 11" id="KW-0472">Membrane</keyword>
<feature type="transmembrane region" description="Helical" evidence="11">
    <location>
        <begin position="162"/>
        <end position="185"/>
    </location>
</feature>
<feature type="transmembrane region" description="Helical" evidence="11">
    <location>
        <begin position="625"/>
        <end position="644"/>
    </location>
</feature>
<feature type="transmembrane region" description="Helical" evidence="11">
    <location>
        <begin position="298"/>
        <end position="316"/>
    </location>
</feature>
<dbReference type="EMBL" id="AHAM01000306">
    <property type="protein sequence ID" value="EHK52712.1"/>
    <property type="molecule type" value="Genomic_DNA"/>
</dbReference>
<feature type="domain" description="Na+/H+ antiporter MnhB subunit-related protein" evidence="14">
    <location>
        <begin position="789"/>
        <end position="912"/>
    </location>
</feature>
<dbReference type="AlphaFoldDB" id="H0I2T8"/>
<reference evidence="17 18" key="1">
    <citation type="journal article" date="2012" name="J. Bacteriol.">
        <title>Draft Genome Sequence of Mesorhizobium alhagi CCNWXJ12-2T, a Novel Salt-Resistant Species Isolated from the Desert of Northwestern China.</title>
        <authorList>
            <person name="Zhou M."/>
            <person name="Chen W."/>
            <person name="Chen H."/>
            <person name="Wei G."/>
        </authorList>
    </citation>
    <scope>NUCLEOTIDE SEQUENCE [LARGE SCALE GENOMIC DNA]</scope>
    <source>
        <strain evidence="17 18">CCNWXJ12-2</strain>
    </source>
</reference>
<feature type="transmembrane region" description="Helical" evidence="11">
    <location>
        <begin position="650"/>
        <end position="668"/>
    </location>
</feature>
<dbReference type="InterPro" id="IPR001750">
    <property type="entry name" value="ND/Mrp_TM"/>
</dbReference>
<dbReference type="PANTHER" id="PTHR43373:SF1">
    <property type="entry name" value="NA(+)_H(+) ANTIPORTER SUBUNIT A"/>
    <property type="match status" value="1"/>
</dbReference>
<dbReference type="PRINTS" id="PR01434">
    <property type="entry name" value="NADHDHGNASE5"/>
</dbReference>
<keyword evidence="2" id="KW-0813">Transport</keyword>
<evidence type="ECO:0000313" key="18">
    <source>
        <dbReference type="Proteomes" id="UP000003250"/>
    </source>
</evidence>
<evidence type="ECO:0000256" key="2">
    <source>
        <dbReference type="ARBA" id="ARBA00022448"/>
    </source>
</evidence>
<evidence type="ECO:0000256" key="7">
    <source>
        <dbReference type="ARBA" id="ARBA00023065"/>
    </source>
</evidence>
<feature type="domain" description="NADH-Ubiquinone oxidoreductase (complex I) chain 5 N-terminal" evidence="13">
    <location>
        <begin position="66"/>
        <end position="110"/>
    </location>
</feature>
<dbReference type="InterPro" id="IPR050616">
    <property type="entry name" value="CPA3_Na-H_Antiporter_A"/>
</dbReference>
<feature type="transmembrane region" description="Helical" evidence="11">
    <location>
        <begin position="205"/>
        <end position="230"/>
    </location>
</feature>
<dbReference type="InterPro" id="IPR046806">
    <property type="entry name" value="MrpA_C/MbhE"/>
</dbReference>
<dbReference type="PANTHER" id="PTHR43373">
    <property type="entry name" value="NA(+)/H(+) ANTIPORTER SUBUNIT"/>
    <property type="match status" value="1"/>
</dbReference>
<feature type="transmembrane region" description="Helical" evidence="11">
    <location>
        <begin position="497"/>
        <end position="522"/>
    </location>
</feature>
<evidence type="ECO:0000256" key="11">
    <source>
        <dbReference type="SAM" id="Phobius"/>
    </source>
</evidence>
<feature type="transmembrane region" description="Helical" evidence="11">
    <location>
        <begin position="270"/>
        <end position="291"/>
    </location>
</feature>
<evidence type="ECO:0000259" key="16">
    <source>
        <dbReference type="Pfam" id="PF20501"/>
    </source>
</evidence>
<dbReference type="GO" id="GO:0005886">
    <property type="term" value="C:plasma membrane"/>
    <property type="evidence" value="ECO:0007669"/>
    <property type="project" value="UniProtKB-SubCell"/>
</dbReference>
<name>H0I2T8_9HYPH</name>
<dbReference type="Pfam" id="PF04039">
    <property type="entry name" value="MnhB"/>
    <property type="match status" value="1"/>
</dbReference>
<feature type="domain" description="NADH:quinone oxidoreductase/Mrp antiporter transmembrane" evidence="12">
    <location>
        <begin position="126"/>
        <end position="401"/>
    </location>
</feature>
<feature type="transmembrane region" description="Helical" evidence="11">
    <location>
        <begin position="322"/>
        <end position="346"/>
    </location>
</feature>
<dbReference type="Pfam" id="PF13244">
    <property type="entry name" value="MbhD"/>
    <property type="match status" value="1"/>
</dbReference>
<feature type="transmembrane region" description="Helical" evidence="11">
    <location>
        <begin position="80"/>
        <end position="100"/>
    </location>
</feature>
<keyword evidence="6 11" id="KW-1133">Transmembrane helix</keyword>
<feature type="transmembrane region" description="Helical" evidence="11">
    <location>
        <begin position="451"/>
        <end position="477"/>
    </location>
</feature>
<dbReference type="GO" id="GO:0006811">
    <property type="term" value="P:monoatomic ion transport"/>
    <property type="evidence" value="ECO:0007669"/>
    <property type="project" value="UniProtKB-KW"/>
</dbReference>
<evidence type="ECO:0000256" key="9">
    <source>
        <dbReference type="RuleBase" id="RU000320"/>
    </source>
</evidence>
<evidence type="ECO:0000256" key="1">
    <source>
        <dbReference type="ARBA" id="ARBA00004651"/>
    </source>
</evidence>
<feature type="transmembrane region" description="Helical" evidence="11">
    <location>
        <begin position="688"/>
        <end position="706"/>
    </location>
</feature>
<dbReference type="Pfam" id="PF00361">
    <property type="entry name" value="Proton_antipo_M"/>
    <property type="match status" value="1"/>
</dbReference>
<accession>H0I2T8</accession>
<evidence type="ECO:0000259" key="15">
    <source>
        <dbReference type="Pfam" id="PF13244"/>
    </source>
</evidence>
<dbReference type="InterPro" id="IPR001516">
    <property type="entry name" value="Proton_antipo_N"/>
</dbReference>
<dbReference type="Proteomes" id="UP000003250">
    <property type="component" value="Unassembled WGS sequence"/>
</dbReference>
<feature type="domain" description="MrpA C-terminal/MbhD" evidence="15">
    <location>
        <begin position="609"/>
        <end position="673"/>
    </location>
</feature>
<sequence>MTLWLIALIPVFGAVFPSLLERSGRNACAAATGVVTLAALVLLLSRAPAVYRGEVLQTHIEWLPQIGLSFSFFLDGLGFFFAALILGIGLLIIIYARFYLGRNDPIGRFYAYLLLFQGAMVGIVLSDNVLVLLVFWELTSLTSFLLIGYWRHLPEARQGARMALIITGGGGLSLIAGMLLLGHIAGSYQLTEILARGAQIKASPLYVPALLLILGGAFTKSAQFPFHFWLPHAMAAPTPVSAYLHSATMVKAGVFLLARLWPALAGTDAWFMIVAPVGMATMLIAAWIAIFKNDLKQVLAFSTVSHLGMMTMLLGLGTPMAAVAAVFHILNHATFKAALFMSAGVVDHEAGTRDIRRLGGLLTLMPITATLSLIATASMAGIPLLNGFLSKEMMLEQVALTSYLGTPWLFPALAGLATLLSVAYSARFGIRTFLGPKRHDYPARPHDPPAGMWLPIAVLVFPVLAIGLMPATFAGAVVERTALAVVGGPLPEYHLALWHGITPALLMSLVALAGGAAVFSAYNRFDGIRLALLRPDAKTMFEVTIGAVTLTARRWIDATHNGSLQRYVGIIVGVIVVLGAVGFWSVNHGAGTRSTLPMTVPAVIAWIALIGASIAVALRHYDRVLALILTSIVGLVVSLGFTQFSAPDLALTQISVEVVTTILLLLALNLLPRTSARETRPLARWRDAGIASVAGIGIAGLAYAAMTRGFDSISAYHLAEAKPGGGGTNVVNVILVDFRGFDTFGEIIVLGIAAITIFALLDKSLKGAAARRLAATRRVEEAKDAHPMVLVVVTRVLLPLALTVGAYIFMRGHNQPGGGFVAGLIVAIALITQYMASGYVWAAERRRFDAHALIGGGIAIAGLTGIVSWVFGRPFLTSAYDYVHLPVLGEFEIASAVAFDLGVFLTVVGVTILSLAQISRIAQRAERSPDTDSPMDIRFATESDGPVAIADPVRQEK</sequence>
<dbReference type="InterPro" id="IPR007182">
    <property type="entry name" value="MnhB"/>
</dbReference>
<evidence type="ECO:0000256" key="8">
    <source>
        <dbReference type="ARBA" id="ARBA00023136"/>
    </source>
</evidence>
<evidence type="ECO:0000256" key="4">
    <source>
        <dbReference type="ARBA" id="ARBA00022475"/>
    </source>
</evidence>
<evidence type="ECO:0000256" key="5">
    <source>
        <dbReference type="ARBA" id="ARBA00022692"/>
    </source>
</evidence>
<feature type="transmembrane region" description="Helical" evidence="11">
    <location>
        <begin position="891"/>
        <end position="916"/>
    </location>
</feature>
<feature type="transmembrane region" description="Helical" evidence="11">
    <location>
        <begin position="131"/>
        <end position="150"/>
    </location>
</feature>
<evidence type="ECO:0000259" key="12">
    <source>
        <dbReference type="Pfam" id="PF00361"/>
    </source>
</evidence>
<dbReference type="RefSeq" id="WP_008840345.1">
    <property type="nucleotide sequence ID" value="NZ_AHAM01000306.1"/>
</dbReference>
<feature type="transmembrane region" description="Helical" evidence="11">
    <location>
        <begin position="820"/>
        <end position="841"/>
    </location>
</feature>
<feature type="transmembrane region" description="Helical" evidence="11">
    <location>
        <begin position="23"/>
        <end position="44"/>
    </location>
</feature>
<feature type="transmembrane region" description="Helical" evidence="11">
    <location>
        <begin position="408"/>
        <end position="430"/>
    </location>
</feature>
<keyword evidence="7" id="KW-0406">Ion transport</keyword>
<protein>
    <submittedName>
        <fullName evidence="17">Putative monovalent cation/H+ antiporter subunit A</fullName>
    </submittedName>
</protein>
<feature type="region of interest" description="Disordered" evidence="10">
    <location>
        <begin position="926"/>
        <end position="945"/>
    </location>
</feature>
<organism evidence="17 18">
    <name type="scientific">Mesorhizobium alhagi CCNWXJ12-2</name>
    <dbReference type="NCBI Taxonomy" id="1107882"/>
    <lineage>
        <taxon>Bacteria</taxon>
        <taxon>Pseudomonadati</taxon>
        <taxon>Pseudomonadota</taxon>
        <taxon>Alphaproteobacteria</taxon>
        <taxon>Hyphomicrobiales</taxon>
        <taxon>Phyllobacteriaceae</taxon>
        <taxon>Allomesorhizobium</taxon>
    </lineage>
</organism>
<feature type="transmembrane region" description="Helical" evidence="11">
    <location>
        <begin position="598"/>
        <end position="618"/>
    </location>
</feature>
<keyword evidence="3" id="KW-0050">Antiport</keyword>
<feature type="transmembrane region" description="Helical" evidence="11">
    <location>
        <begin position="358"/>
        <end position="388"/>
    </location>
</feature>
<feature type="domain" description="MrpA C-terminal/MbhE" evidence="16">
    <location>
        <begin position="684"/>
        <end position="763"/>
    </location>
</feature>
<evidence type="ECO:0000256" key="10">
    <source>
        <dbReference type="SAM" id="MobiDB-lite"/>
    </source>
</evidence>
<dbReference type="GO" id="GO:0015297">
    <property type="term" value="F:antiporter activity"/>
    <property type="evidence" value="ECO:0007669"/>
    <property type="project" value="UniProtKB-KW"/>
</dbReference>
<proteinExistence type="predicted"/>